<dbReference type="InterPro" id="IPR014781">
    <property type="entry name" value="Anthrax_toxin_lethal/edema_N/C"/>
</dbReference>
<dbReference type="Gene3D" id="1.10.101.10">
    <property type="entry name" value="PGBD-like superfamily/PGBD"/>
    <property type="match status" value="2"/>
</dbReference>
<evidence type="ECO:0000259" key="4">
    <source>
        <dbReference type="PROSITE" id="PS51995"/>
    </source>
</evidence>
<evidence type="ECO:0000256" key="2">
    <source>
        <dbReference type="ARBA" id="ARBA00022525"/>
    </source>
</evidence>
<sequence>MSSRVSERAAPVVVPKSKLEAEAQAKPPAPSPSRPTGWTAPADKPNDGWKSGTAPRPSIAPPSAQLRSDAPVVSARDLMNAQPAPQAAARTMKRGMEGADVRQLQHRLKELGFSAPTTGTYDAATERAVESFQRSRQLTVDGDAGRNTLRELGLSSVTARAAPEFTGRTLKRGMSGDDVSRLQTRLRENGQNVRVTGSYDAATERAVENYQRARGLQVDGDAGRQTQTSLGLTGKPTGIVTDTGPSEITRPTITPRPRVDVTPQPEVIAQPEVHDHDHGPEVHTDTPVRPTTIAANAAFGDAAERAAIAARITVGRGTDTNEADIAAVRSEVAKLPLDQLRDLQRAGIKVVACRDSVVDAEPTLRGVQPRGWAPGRTWNDVPGAYMPSQKEVVVATRAAPGGGREVPPLGHNHGSVSLVAHEVGHAVDAARNYPSKNNDEFQAAYQRDLGGGQLLPYYTQAGEAGASEAYAESLAIYLSGDPNGDGARRFPALMGYWQQQYRPENAS</sequence>
<gene>
    <name evidence="5" type="ORF">DI536_25640</name>
</gene>
<dbReference type="Proteomes" id="UP000249061">
    <property type="component" value="Unassembled WGS sequence"/>
</dbReference>
<dbReference type="Gene3D" id="3.40.390.10">
    <property type="entry name" value="Collagenase (Catalytic Domain)"/>
    <property type="match status" value="1"/>
</dbReference>
<name>A0A2W5SYY6_9BACT</name>
<proteinExistence type="predicted"/>
<dbReference type="GO" id="GO:0005576">
    <property type="term" value="C:extracellular region"/>
    <property type="evidence" value="ECO:0007669"/>
    <property type="project" value="UniProtKB-SubCell"/>
</dbReference>
<feature type="region of interest" description="Disordered" evidence="3">
    <location>
        <begin position="217"/>
        <end position="260"/>
    </location>
</feature>
<comment type="caution">
    <text evidence="5">The sequence shown here is derived from an EMBL/GenBank/DDBJ whole genome shotgun (WGS) entry which is preliminary data.</text>
</comment>
<dbReference type="PROSITE" id="PS51995">
    <property type="entry name" value="ATLF"/>
    <property type="match status" value="1"/>
</dbReference>
<evidence type="ECO:0000313" key="5">
    <source>
        <dbReference type="EMBL" id="PZR08022.1"/>
    </source>
</evidence>
<accession>A0A2W5SYY6</accession>
<reference evidence="5 6" key="1">
    <citation type="submission" date="2017-08" db="EMBL/GenBank/DDBJ databases">
        <title>Infants hospitalized years apart are colonized by the same room-sourced microbial strains.</title>
        <authorList>
            <person name="Brooks B."/>
            <person name="Olm M.R."/>
            <person name="Firek B.A."/>
            <person name="Baker R."/>
            <person name="Thomas B.C."/>
            <person name="Morowitz M.J."/>
            <person name="Banfield J.F."/>
        </authorList>
    </citation>
    <scope>NUCLEOTIDE SEQUENCE [LARGE SCALE GENOMIC DNA]</scope>
    <source>
        <strain evidence="5">S2_003_000_R2_14</strain>
    </source>
</reference>
<dbReference type="InterPro" id="IPR002477">
    <property type="entry name" value="Peptidoglycan-bd-like"/>
</dbReference>
<dbReference type="InterPro" id="IPR036365">
    <property type="entry name" value="PGBD-like_sf"/>
</dbReference>
<feature type="region of interest" description="Disordered" evidence="3">
    <location>
        <begin position="1"/>
        <end position="100"/>
    </location>
</feature>
<protein>
    <recommendedName>
        <fullName evidence="4">ATLF-like domain-containing protein</fullName>
    </recommendedName>
</protein>
<dbReference type="InterPro" id="IPR036366">
    <property type="entry name" value="PGBDSf"/>
</dbReference>
<dbReference type="InterPro" id="IPR024079">
    <property type="entry name" value="MetalloPept_cat_dom_sf"/>
</dbReference>
<dbReference type="InterPro" id="IPR047568">
    <property type="entry name" value="ATLF-like_dom"/>
</dbReference>
<comment type="subcellular location">
    <subcellularLocation>
        <location evidence="1">Secreted</location>
    </subcellularLocation>
</comment>
<evidence type="ECO:0000256" key="1">
    <source>
        <dbReference type="ARBA" id="ARBA00004613"/>
    </source>
</evidence>
<organism evidence="5 6">
    <name type="scientific">Archangium gephyra</name>
    <dbReference type="NCBI Taxonomy" id="48"/>
    <lineage>
        <taxon>Bacteria</taxon>
        <taxon>Pseudomonadati</taxon>
        <taxon>Myxococcota</taxon>
        <taxon>Myxococcia</taxon>
        <taxon>Myxococcales</taxon>
        <taxon>Cystobacterineae</taxon>
        <taxon>Archangiaceae</taxon>
        <taxon>Archangium</taxon>
    </lineage>
</organism>
<dbReference type="SUPFAM" id="SSF47090">
    <property type="entry name" value="PGBD-like"/>
    <property type="match status" value="2"/>
</dbReference>
<feature type="compositionally biased region" description="Polar residues" evidence="3">
    <location>
        <begin position="243"/>
        <end position="252"/>
    </location>
</feature>
<feature type="domain" description="ATLF-like" evidence="4">
    <location>
        <begin position="305"/>
        <end position="507"/>
    </location>
</feature>
<dbReference type="Pfam" id="PF01471">
    <property type="entry name" value="PG_binding_1"/>
    <property type="match status" value="2"/>
</dbReference>
<dbReference type="GO" id="GO:0008237">
    <property type="term" value="F:metallopeptidase activity"/>
    <property type="evidence" value="ECO:0007669"/>
    <property type="project" value="InterPro"/>
</dbReference>
<dbReference type="AlphaFoldDB" id="A0A2W5SYY6"/>
<dbReference type="Pfam" id="PF07737">
    <property type="entry name" value="ATLF"/>
    <property type="match status" value="1"/>
</dbReference>
<evidence type="ECO:0000313" key="6">
    <source>
        <dbReference type="Proteomes" id="UP000249061"/>
    </source>
</evidence>
<keyword evidence="2" id="KW-0964">Secreted</keyword>
<dbReference type="EMBL" id="QFQP01000027">
    <property type="protein sequence ID" value="PZR08022.1"/>
    <property type="molecule type" value="Genomic_DNA"/>
</dbReference>
<evidence type="ECO:0000256" key="3">
    <source>
        <dbReference type="SAM" id="MobiDB-lite"/>
    </source>
</evidence>